<evidence type="ECO:0000259" key="3">
    <source>
        <dbReference type="Pfam" id="PF00582"/>
    </source>
</evidence>
<name>A0A8J3AAA6_9ACTN</name>
<protein>
    <submittedName>
        <fullName evidence="4">Universal stress protein</fullName>
    </submittedName>
</protein>
<dbReference type="OrthoDB" id="5419113at2"/>
<evidence type="ECO:0000256" key="1">
    <source>
        <dbReference type="ARBA" id="ARBA00008791"/>
    </source>
</evidence>
<sequence length="136" mass="14979">MRIVVGFLRSPEGRAALDAAVAEARLRDAELLVVHSFRGGSRDDEADIVAYRDEFERLEQQLAQEGVRYALREFVRGNAPDEDLLQAARDEQADLIVIGIRRRSPVGKLVLGSNAQDILLQADCPVLAVKAPADRS</sequence>
<dbReference type="EMBL" id="BMHA01000006">
    <property type="protein sequence ID" value="GGI06272.1"/>
    <property type="molecule type" value="Genomic_DNA"/>
</dbReference>
<feature type="domain" description="UspA" evidence="3">
    <location>
        <begin position="2"/>
        <end position="130"/>
    </location>
</feature>
<dbReference type="InterPro" id="IPR006016">
    <property type="entry name" value="UspA"/>
</dbReference>
<dbReference type="CDD" id="cd00293">
    <property type="entry name" value="USP-like"/>
    <property type="match status" value="1"/>
</dbReference>
<dbReference type="PRINTS" id="PR01438">
    <property type="entry name" value="UNVRSLSTRESS"/>
</dbReference>
<dbReference type="RefSeq" id="WP_130650603.1">
    <property type="nucleotide sequence ID" value="NZ_BMHA01000006.1"/>
</dbReference>
<dbReference type="PANTHER" id="PTHR46268">
    <property type="entry name" value="STRESS RESPONSE PROTEIN NHAX"/>
    <property type="match status" value="1"/>
</dbReference>
<comment type="similarity">
    <text evidence="1">Belongs to the universal stress protein A family.</text>
</comment>
<keyword evidence="5" id="KW-1185">Reference proteome</keyword>
<dbReference type="InterPro" id="IPR006015">
    <property type="entry name" value="Universal_stress_UspA"/>
</dbReference>
<evidence type="ECO:0000313" key="4">
    <source>
        <dbReference type="EMBL" id="GGI06272.1"/>
    </source>
</evidence>
<comment type="caution">
    <text evidence="4">The sequence shown here is derived from an EMBL/GenBank/DDBJ whole genome shotgun (WGS) entry which is preliminary data.</text>
</comment>
<keyword evidence="2" id="KW-0175">Coiled coil</keyword>
<gene>
    <name evidence="4" type="ORF">GCM10011354_18260</name>
</gene>
<evidence type="ECO:0000256" key="2">
    <source>
        <dbReference type="SAM" id="Coils"/>
    </source>
</evidence>
<feature type="coiled-coil region" evidence="2">
    <location>
        <begin position="41"/>
        <end position="68"/>
    </location>
</feature>
<dbReference type="Proteomes" id="UP000650511">
    <property type="component" value="Unassembled WGS sequence"/>
</dbReference>
<proteinExistence type="inferred from homology"/>
<dbReference type="SUPFAM" id="SSF52402">
    <property type="entry name" value="Adenine nucleotide alpha hydrolases-like"/>
    <property type="match status" value="1"/>
</dbReference>
<dbReference type="PANTHER" id="PTHR46268:SF6">
    <property type="entry name" value="UNIVERSAL STRESS PROTEIN UP12"/>
    <property type="match status" value="1"/>
</dbReference>
<dbReference type="Gene3D" id="3.40.50.620">
    <property type="entry name" value="HUPs"/>
    <property type="match status" value="1"/>
</dbReference>
<reference evidence="4" key="2">
    <citation type="submission" date="2020-09" db="EMBL/GenBank/DDBJ databases">
        <authorList>
            <person name="Sun Q."/>
            <person name="Zhou Y."/>
        </authorList>
    </citation>
    <scope>NUCLEOTIDE SEQUENCE</scope>
    <source>
        <strain evidence="4">CGMCC 1.14988</strain>
    </source>
</reference>
<dbReference type="InterPro" id="IPR014729">
    <property type="entry name" value="Rossmann-like_a/b/a_fold"/>
</dbReference>
<organism evidence="4 5">
    <name type="scientific">Egicoccus halophilus</name>
    <dbReference type="NCBI Taxonomy" id="1670830"/>
    <lineage>
        <taxon>Bacteria</taxon>
        <taxon>Bacillati</taxon>
        <taxon>Actinomycetota</taxon>
        <taxon>Nitriliruptoria</taxon>
        <taxon>Egicoccales</taxon>
        <taxon>Egicoccaceae</taxon>
        <taxon>Egicoccus</taxon>
    </lineage>
</organism>
<evidence type="ECO:0000313" key="5">
    <source>
        <dbReference type="Proteomes" id="UP000650511"/>
    </source>
</evidence>
<reference evidence="4" key="1">
    <citation type="journal article" date="2014" name="Int. J. Syst. Evol. Microbiol.">
        <title>Complete genome sequence of Corynebacterium casei LMG S-19264T (=DSM 44701T), isolated from a smear-ripened cheese.</title>
        <authorList>
            <consortium name="US DOE Joint Genome Institute (JGI-PGF)"/>
            <person name="Walter F."/>
            <person name="Albersmeier A."/>
            <person name="Kalinowski J."/>
            <person name="Ruckert C."/>
        </authorList>
    </citation>
    <scope>NUCLEOTIDE SEQUENCE</scope>
    <source>
        <strain evidence="4">CGMCC 1.14988</strain>
    </source>
</reference>
<accession>A0A8J3AAA6</accession>
<dbReference type="AlphaFoldDB" id="A0A8J3AAA6"/>
<dbReference type="Pfam" id="PF00582">
    <property type="entry name" value="Usp"/>
    <property type="match status" value="1"/>
</dbReference>